<dbReference type="OrthoDB" id="3026777at2759"/>
<keyword evidence="4 6" id="KW-0472">Membrane</keyword>
<accession>A0A2G8RSA4</accession>
<comment type="caution">
    <text evidence="7">The sequence shown here is derived from an EMBL/GenBank/DDBJ whole genome shotgun (WGS) entry which is preliminary data.</text>
</comment>
<dbReference type="Gene3D" id="1.20.1250.20">
    <property type="entry name" value="MFS general substrate transporter like domains"/>
    <property type="match status" value="1"/>
</dbReference>
<dbReference type="Proteomes" id="UP000230002">
    <property type="component" value="Unassembled WGS sequence"/>
</dbReference>
<name>A0A2G8RSA4_9APHY</name>
<keyword evidence="3 6" id="KW-1133">Transmembrane helix</keyword>
<feature type="transmembrane region" description="Helical" evidence="6">
    <location>
        <begin position="314"/>
        <end position="337"/>
    </location>
</feature>
<proteinExistence type="predicted"/>
<feature type="transmembrane region" description="Helical" evidence="6">
    <location>
        <begin position="128"/>
        <end position="150"/>
    </location>
</feature>
<evidence type="ECO:0000313" key="8">
    <source>
        <dbReference type="Proteomes" id="UP000230002"/>
    </source>
</evidence>
<dbReference type="GO" id="GO:0016020">
    <property type="term" value="C:membrane"/>
    <property type="evidence" value="ECO:0007669"/>
    <property type="project" value="UniProtKB-SubCell"/>
</dbReference>
<evidence type="ECO:0000256" key="2">
    <source>
        <dbReference type="ARBA" id="ARBA00022692"/>
    </source>
</evidence>
<organism evidence="7 8">
    <name type="scientific">Ganoderma sinense ZZ0214-1</name>
    <dbReference type="NCBI Taxonomy" id="1077348"/>
    <lineage>
        <taxon>Eukaryota</taxon>
        <taxon>Fungi</taxon>
        <taxon>Dikarya</taxon>
        <taxon>Basidiomycota</taxon>
        <taxon>Agaricomycotina</taxon>
        <taxon>Agaricomycetes</taxon>
        <taxon>Polyporales</taxon>
        <taxon>Polyporaceae</taxon>
        <taxon>Ganoderma</taxon>
    </lineage>
</organism>
<feature type="transmembrane region" description="Helical" evidence="6">
    <location>
        <begin position="349"/>
        <end position="371"/>
    </location>
</feature>
<protein>
    <submittedName>
        <fullName evidence="7">MFS general substrate transporter</fullName>
    </submittedName>
</protein>
<dbReference type="SUPFAM" id="SSF103473">
    <property type="entry name" value="MFS general substrate transporter"/>
    <property type="match status" value="1"/>
</dbReference>
<evidence type="ECO:0000256" key="1">
    <source>
        <dbReference type="ARBA" id="ARBA00004141"/>
    </source>
</evidence>
<feature type="transmembrane region" description="Helical" evidence="6">
    <location>
        <begin position="42"/>
        <end position="60"/>
    </location>
</feature>
<keyword evidence="2 6" id="KW-0812">Transmembrane</keyword>
<dbReference type="PANTHER" id="PTHR23507:SF1">
    <property type="entry name" value="FI18259P1-RELATED"/>
    <property type="match status" value="1"/>
</dbReference>
<feature type="region of interest" description="Disordered" evidence="5">
    <location>
        <begin position="1"/>
        <end position="32"/>
    </location>
</feature>
<feature type="transmembrane region" description="Helical" evidence="6">
    <location>
        <begin position="156"/>
        <end position="184"/>
    </location>
</feature>
<gene>
    <name evidence="7" type="ORF">GSI_13971</name>
</gene>
<evidence type="ECO:0000256" key="5">
    <source>
        <dbReference type="SAM" id="MobiDB-lite"/>
    </source>
</evidence>
<sequence length="387" mass="42213">MSSDRDSSLQEDLHGEATPNIHGPTQEPERGLEKNWIKPSPAWMLALVAVAAISTSGTVAPRVEIYTLTICRALGHDTDGPASCHTQPEVQAAAATFIAVVAGLSGFLSTLTAAWWGALSDCYGRISVLAFNVGGLMLSDFVFLMTAHFWENLPGTYMWFALGPIIEGLVGGISVASVIMHAYISDCSNPTERSRAFSQLMGLLFVGMSVGPILTGYIIQKTNEVLPIFYVTTIIDSSVSLAVWFIMPESLSATDMQEHRVRRQQRLQSMGSGILGWLKRTASALDVVSPLAVLLPQRTEHGNGKRSVDWSMTILGLAYGFGMFIQGSLVSQIQYVWVAFDWTSGVINYWLGAINVAKAAYLTIMFPRGCFVLSNPQRYISIVMLFL</sequence>
<dbReference type="Pfam" id="PF07690">
    <property type="entry name" value="MFS_1"/>
    <property type="match status" value="1"/>
</dbReference>
<dbReference type="InterPro" id="IPR011701">
    <property type="entry name" value="MFS"/>
</dbReference>
<dbReference type="AlphaFoldDB" id="A0A2G8RSA4"/>
<dbReference type="PANTHER" id="PTHR23507">
    <property type="entry name" value="ZGC:174356"/>
    <property type="match status" value="1"/>
</dbReference>
<dbReference type="InterPro" id="IPR036259">
    <property type="entry name" value="MFS_trans_sf"/>
</dbReference>
<feature type="transmembrane region" description="Helical" evidence="6">
    <location>
        <begin position="196"/>
        <end position="219"/>
    </location>
</feature>
<reference evidence="7 8" key="1">
    <citation type="journal article" date="2015" name="Sci. Rep.">
        <title>Chromosome-level genome map provides insights into diverse defense mechanisms in the medicinal fungus Ganoderma sinense.</title>
        <authorList>
            <person name="Zhu Y."/>
            <person name="Xu J."/>
            <person name="Sun C."/>
            <person name="Zhou S."/>
            <person name="Xu H."/>
            <person name="Nelson D.R."/>
            <person name="Qian J."/>
            <person name="Song J."/>
            <person name="Luo H."/>
            <person name="Xiang L."/>
            <person name="Li Y."/>
            <person name="Xu Z."/>
            <person name="Ji A."/>
            <person name="Wang L."/>
            <person name="Lu S."/>
            <person name="Hayward A."/>
            <person name="Sun W."/>
            <person name="Li X."/>
            <person name="Schwartz D.C."/>
            <person name="Wang Y."/>
            <person name="Chen S."/>
        </authorList>
    </citation>
    <scope>NUCLEOTIDE SEQUENCE [LARGE SCALE GENOMIC DNA]</scope>
    <source>
        <strain evidence="7 8">ZZ0214-1</strain>
    </source>
</reference>
<keyword evidence="8" id="KW-1185">Reference proteome</keyword>
<dbReference type="GO" id="GO:0022857">
    <property type="term" value="F:transmembrane transporter activity"/>
    <property type="evidence" value="ECO:0007669"/>
    <property type="project" value="InterPro"/>
</dbReference>
<feature type="transmembrane region" description="Helical" evidence="6">
    <location>
        <begin position="225"/>
        <end position="247"/>
    </location>
</feature>
<evidence type="ECO:0000256" key="4">
    <source>
        <dbReference type="ARBA" id="ARBA00023136"/>
    </source>
</evidence>
<evidence type="ECO:0000256" key="3">
    <source>
        <dbReference type="ARBA" id="ARBA00022989"/>
    </source>
</evidence>
<evidence type="ECO:0000256" key="6">
    <source>
        <dbReference type="SAM" id="Phobius"/>
    </source>
</evidence>
<evidence type="ECO:0000313" key="7">
    <source>
        <dbReference type="EMBL" id="PIL24218.1"/>
    </source>
</evidence>
<feature type="compositionally biased region" description="Basic and acidic residues" evidence="5">
    <location>
        <begin position="1"/>
        <end position="15"/>
    </location>
</feature>
<comment type="subcellular location">
    <subcellularLocation>
        <location evidence="1">Membrane</location>
        <topology evidence="1">Multi-pass membrane protein</topology>
    </subcellularLocation>
</comment>
<dbReference type="EMBL" id="AYKW01000067">
    <property type="protein sequence ID" value="PIL24218.1"/>
    <property type="molecule type" value="Genomic_DNA"/>
</dbReference>
<feature type="transmembrane region" description="Helical" evidence="6">
    <location>
        <begin position="92"/>
        <end position="116"/>
    </location>
</feature>